<dbReference type="RefSeq" id="WP_184255759.1">
    <property type="nucleotide sequence ID" value="NZ_JACHIH010000005.1"/>
</dbReference>
<evidence type="ECO:0000256" key="2">
    <source>
        <dbReference type="SAM" id="SignalP"/>
    </source>
</evidence>
<feature type="domain" description="YknX-like C-terminal permuted SH3-like" evidence="5">
    <location>
        <begin position="306"/>
        <end position="373"/>
    </location>
</feature>
<dbReference type="Pfam" id="PF25917">
    <property type="entry name" value="BSH_RND"/>
    <property type="match status" value="1"/>
</dbReference>
<dbReference type="NCBIfam" id="TIGR01730">
    <property type="entry name" value="RND_mfp"/>
    <property type="match status" value="1"/>
</dbReference>
<dbReference type="InterPro" id="IPR058625">
    <property type="entry name" value="MdtA-like_BSH"/>
</dbReference>
<evidence type="ECO:0000259" key="4">
    <source>
        <dbReference type="Pfam" id="PF25944"/>
    </source>
</evidence>
<dbReference type="SUPFAM" id="SSF111369">
    <property type="entry name" value="HlyD-like secretion proteins"/>
    <property type="match status" value="1"/>
</dbReference>
<reference evidence="6 7" key="1">
    <citation type="submission" date="2020-08" db="EMBL/GenBank/DDBJ databases">
        <title>Genomic Encyclopedia of Type Strains, Phase IV (KMG-IV): sequencing the most valuable type-strain genomes for metagenomic binning, comparative biology and taxonomic classification.</title>
        <authorList>
            <person name="Goeker M."/>
        </authorList>
    </citation>
    <scope>NUCLEOTIDE SEQUENCE [LARGE SCALE GENOMIC DNA]</scope>
    <source>
        <strain evidence="6 7">DSM 12706</strain>
    </source>
</reference>
<feature type="domain" description="Multidrug resistance protein MdtA-like barrel-sandwich hybrid" evidence="3">
    <location>
        <begin position="58"/>
        <end position="194"/>
    </location>
</feature>
<dbReference type="GO" id="GO:0022857">
    <property type="term" value="F:transmembrane transporter activity"/>
    <property type="evidence" value="ECO:0007669"/>
    <property type="project" value="InterPro"/>
</dbReference>
<evidence type="ECO:0000259" key="5">
    <source>
        <dbReference type="Pfam" id="PF25989"/>
    </source>
</evidence>
<comment type="caution">
    <text evidence="6">The sequence shown here is derived from an EMBL/GenBank/DDBJ whole genome shotgun (WGS) entry which is preliminary data.</text>
</comment>
<gene>
    <name evidence="6" type="ORF">HNR60_001398</name>
</gene>
<dbReference type="PANTHER" id="PTHR30158:SF3">
    <property type="entry name" value="MULTIDRUG EFFLUX PUMP SUBUNIT ACRA-RELATED"/>
    <property type="match status" value="1"/>
</dbReference>
<keyword evidence="2" id="KW-0732">Signal</keyword>
<protein>
    <submittedName>
        <fullName evidence="6">Membrane fusion protein (Multidrug efflux system)</fullName>
    </submittedName>
</protein>
<evidence type="ECO:0000256" key="1">
    <source>
        <dbReference type="ARBA" id="ARBA00009477"/>
    </source>
</evidence>
<dbReference type="Pfam" id="PF25944">
    <property type="entry name" value="Beta-barrel_RND"/>
    <property type="match status" value="1"/>
</dbReference>
<dbReference type="EMBL" id="JACHIH010000005">
    <property type="protein sequence ID" value="MBB5046650.1"/>
    <property type="molecule type" value="Genomic_DNA"/>
</dbReference>
<dbReference type="AlphaFoldDB" id="A0A7W7Z2M2"/>
<dbReference type="Gene3D" id="1.10.287.470">
    <property type="entry name" value="Helix hairpin bin"/>
    <property type="match status" value="1"/>
</dbReference>
<dbReference type="InterPro" id="IPR058637">
    <property type="entry name" value="YknX-like_C"/>
</dbReference>
<accession>A0A7W7Z2M2</accession>
<dbReference type="Gene3D" id="2.40.50.100">
    <property type="match status" value="1"/>
</dbReference>
<organism evidence="6 7">
    <name type="scientific">Rhodopseudomonas rhenobacensis</name>
    <dbReference type="NCBI Taxonomy" id="87461"/>
    <lineage>
        <taxon>Bacteria</taxon>
        <taxon>Pseudomonadati</taxon>
        <taxon>Pseudomonadota</taxon>
        <taxon>Alphaproteobacteria</taxon>
        <taxon>Hyphomicrobiales</taxon>
        <taxon>Nitrobacteraceae</taxon>
        <taxon>Rhodopseudomonas</taxon>
    </lineage>
</organism>
<sequence length="388" mass="41398">MNQLSRFAFTVVLIAAATSSNAQQSPPPSPPAVGVARAERKPITESSEFLGRVQAVSRVEIQPRVTAFLTKRAFTEGAEVKQGDLLYLLEQDPFKADVQARQASVAQFEAQLKNAELALNRAEQLLKTSAGTVATADNAQAAQLSTQAQVAAAQAQLRQSEINLAYTEIRSPIDGKIGRTSVTEGNVVSPSSGTLTTVVSQDPMYVLFPVPTRTALEVREKLAQSEGFDALKVRIRLPNGDIYQQTGKLDFINNSVTGNTDTLQLRAVIPNPAMAPEQANREAHRALVDAELVTVLLEGAEPISRLTIPRAALLTDQGGDYVFVVDKDNKATRRGITLDPSATPALAVVADGLQDGEQVIVEGLQRVRNGAVVSPAAMTPSPTTVGQK</sequence>
<feature type="domain" description="Multidrug resistance protein MdtA-like beta-barrel" evidence="4">
    <location>
        <begin position="203"/>
        <end position="273"/>
    </location>
</feature>
<dbReference type="InterPro" id="IPR058626">
    <property type="entry name" value="MdtA-like_b-barrel"/>
</dbReference>
<feature type="chain" id="PRO_5030870107" evidence="2">
    <location>
        <begin position="23"/>
        <end position="388"/>
    </location>
</feature>
<dbReference type="Pfam" id="PF25989">
    <property type="entry name" value="YknX_C"/>
    <property type="match status" value="1"/>
</dbReference>
<dbReference type="InterPro" id="IPR006143">
    <property type="entry name" value="RND_pump_MFP"/>
</dbReference>
<evidence type="ECO:0000313" key="6">
    <source>
        <dbReference type="EMBL" id="MBB5046650.1"/>
    </source>
</evidence>
<evidence type="ECO:0000259" key="3">
    <source>
        <dbReference type="Pfam" id="PF25917"/>
    </source>
</evidence>
<dbReference type="Proteomes" id="UP000542353">
    <property type="component" value="Unassembled WGS sequence"/>
</dbReference>
<dbReference type="Gene3D" id="2.40.30.170">
    <property type="match status" value="1"/>
</dbReference>
<feature type="signal peptide" evidence="2">
    <location>
        <begin position="1"/>
        <end position="22"/>
    </location>
</feature>
<name>A0A7W7Z2M2_9BRAD</name>
<dbReference type="PANTHER" id="PTHR30158">
    <property type="entry name" value="ACRA/E-RELATED COMPONENT OF DRUG EFFLUX TRANSPORTER"/>
    <property type="match status" value="1"/>
</dbReference>
<keyword evidence="7" id="KW-1185">Reference proteome</keyword>
<dbReference type="Gene3D" id="2.40.420.20">
    <property type="match status" value="1"/>
</dbReference>
<comment type="similarity">
    <text evidence="1">Belongs to the membrane fusion protein (MFP) (TC 8.A.1) family.</text>
</comment>
<dbReference type="GO" id="GO:0030313">
    <property type="term" value="C:cell envelope"/>
    <property type="evidence" value="ECO:0007669"/>
    <property type="project" value="UniProtKB-SubCell"/>
</dbReference>
<proteinExistence type="inferred from homology"/>
<dbReference type="GO" id="GO:0005886">
    <property type="term" value="C:plasma membrane"/>
    <property type="evidence" value="ECO:0007669"/>
    <property type="project" value="TreeGrafter"/>
</dbReference>
<dbReference type="GO" id="GO:0046677">
    <property type="term" value="P:response to antibiotic"/>
    <property type="evidence" value="ECO:0007669"/>
    <property type="project" value="TreeGrafter"/>
</dbReference>
<evidence type="ECO:0000313" key="7">
    <source>
        <dbReference type="Proteomes" id="UP000542353"/>
    </source>
</evidence>